<dbReference type="RefSeq" id="WP_394480171.1">
    <property type="nucleotide sequence ID" value="NZ_JBIGHV010000005.1"/>
</dbReference>
<reference evidence="1 2" key="1">
    <citation type="submission" date="2024-08" db="EMBL/GenBank/DDBJ databases">
        <authorList>
            <person name="Lu H."/>
        </authorList>
    </citation>
    <scope>NUCLEOTIDE SEQUENCE [LARGE SCALE GENOMIC DNA]</scope>
    <source>
        <strain evidence="1 2">LYH14W</strain>
    </source>
</reference>
<dbReference type="Proteomes" id="UP001606210">
    <property type="component" value="Unassembled WGS sequence"/>
</dbReference>
<comment type="caution">
    <text evidence="1">The sequence shown here is derived from an EMBL/GenBank/DDBJ whole genome shotgun (WGS) entry which is preliminary data.</text>
</comment>
<keyword evidence="2" id="KW-1185">Reference proteome</keyword>
<sequence>MRAGLLMLLLVVLPLQGVLQLAVSLQGQRHVHTGAVHDASPSPLRVLLDRLHPAQDLRLQGHRPAWVVSHGAAAEEHEHGGVRHSHTAADTDVLAVGDPADEAAQGGATAFLAWLPAPLALPMAAAGAGRPATADADWRGRIIAPPLAPPRG</sequence>
<proteinExistence type="predicted"/>
<evidence type="ECO:0000313" key="1">
    <source>
        <dbReference type="EMBL" id="MFG6431250.1"/>
    </source>
</evidence>
<gene>
    <name evidence="1" type="ORF">ACG00Y_15075</name>
</gene>
<evidence type="ECO:0008006" key="3">
    <source>
        <dbReference type="Google" id="ProtNLM"/>
    </source>
</evidence>
<evidence type="ECO:0000313" key="2">
    <source>
        <dbReference type="Proteomes" id="UP001606210"/>
    </source>
</evidence>
<protein>
    <recommendedName>
        <fullName evidence="3">DUF2946 domain-containing protein</fullName>
    </recommendedName>
</protein>
<dbReference type="EMBL" id="JBIGHV010000005">
    <property type="protein sequence ID" value="MFG6431250.1"/>
    <property type="molecule type" value="Genomic_DNA"/>
</dbReference>
<organism evidence="1 2">
    <name type="scientific">Pelomonas parva</name>
    <dbReference type="NCBI Taxonomy" id="3299032"/>
    <lineage>
        <taxon>Bacteria</taxon>
        <taxon>Pseudomonadati</taxon>
        <taxon>Pseudomonadota</taxon>
        <taxon>Betaproteobacteria</taxon>
        <taxon>Burkholderiales</taxon>
        <taxon>Sphaerotilaceae</taxon>
        <taxon>Roseateles</taxon>
    </lineage>
</organism>
<name>A0ABW7F685_9BURK</name>
<accession>A0ABW7F685</accession>